<organism evidence="2 3">
    <name type="scientific">Kipferlia bialata</name>
    <dbReference type="NCBI Taxonomy" id="797122"/>
    <lineage>
        <taxon>Eukaryota</taxon>
        <taxon>Metamonada</taxon>
        <taxon>Carpediemonas-like organisms</taxon>
        <taxon>Kipferlia</taxon>
    </lineage>
</organism>
<dbReference type="AlphaFoldDB" id="A0A391NWI8"/>
<evidence type="ECO:0000256" key="1">
    <source>
        <dbReference type="SAM" id="MobiDB-lite"/>
    </source>
</evidence>
<sequence>VDQCFIDQMHITCSNRSQCPPPMEEDMDSLPLNTH</sequence>
<protein>
    <submittedName>
        <fullName evidence="2">Uncharacterized protein</fullName>
    </submittedName>
</protein>
<feature type="non-terminal residue" evidence="2">
    <location>
        <position position="1"/>
    </location>
</feature>
<evidence type="ECO:0000313" key="2">
    <source>
        <dbReference type="EMBL" id="GCA64910.1"/>
    </source>
</evidence>
<feature type="region of interest" description="Disordered" evidence="1">
    <location>
        <begin position="15"/>
        <end position="35"/>
    </location>
</feature>
<dbReference type="EMBL" id="BDIP01009005">
    <property type="protein sequence ID" value="GCA64910.1"/>
    <property type="molecule type" value="Genomic_DNA"/>
</dbReference>
<reference evidence="2 3" key="1">
    <citation type="journal article" date="2018" name="PLoS ONE">
        <title>The draft genome of Kipferlia bialata reveals reductive genome evolution in fornicate parasites.</title>
        <authorList>
            <person name="Tanifuji G."/>
            <person name="Takabayashi S."/>
            <person name="Kume K."/>
            <person name="Takagi M."/>
            <person name="Nakayama T."/>
            <person name="Kamikawa R."/>
            <person name="Inagaki Y."/>
            <person name="Hashimoto T."/>
        </authorList>
    </citation>
    <scope>NUCLEOTIDE SEQUENCE [LARGE SCALE GENOMIC DNA]</scope>
    <source>
        <strain evidence="2">NY0173</strain>
    </source>
</reference>
<proteinExistence type="predicted"/>
<name>A0A391NWI8_9EUKA</name>
<keyword evidence="3" id="KW-1185">Reference proteome</keyword>
<evidence type="ECO:0000313" key="3">
    <source>
        <dbReference type="Proteomes" id="UP000265618"/>
    </source>
</evidence>
<accession>A0A391NWI8</accession>
<dbReference type="Proteomes" id="UP000265618">
    <property type="component" value="Unassembled WGS sequence"/>
</dbReference>
<comment type="caution">
    <text evidence="2">The sequence shown here is derived from an EMBL/GenBank/DDBJ whole genome shotgun (WGS) entry which is preliminary data.</text>
</comment>
<gene>
    <name evidence="2" type="ORF">KIPB_015710</name>
</gene>